<name>A0ABX1JRH6_9MICC</name>
<gene>
    <name evidence="1" type="ORF">HER39_15330</name>
</gene>
<organism evidence="1 2">
    <name type="scientific">Arthrobacter deserti</name>
    <dbReference type="NCBI Taxonomy" id="1742687"/>
    <lineage>
        <taxon>Bacteria</taxon>
        <taxon>Bacillati</taxon>
        <taxon>Actinomycetota</taxon>
        <taxon>Actinomycetes</taxon>
        <taxon>Micrococcales</taxon>
        <taxon>Micrococcaceae</taxon>
        <taxon>Arthrobacter</taxon>
    </lineage>
</organism>
<evidence type="ECO:0000313" key="2">
    <source>
        <dbReference type="Proteomes" id="UP000523795"/>
    </source>
</evidence>
<dbReference type="EMBL" id="JAAZSR010000344">
    <property type="protein sequence ID" value="NKX51912.1"/>
    <property type="molecule type" value="Genomic_DNA"/>
</dbReference>
<proteinExistence type="predicted"/>
<feature type="non-terminal residue" evidence="1">
    <location>
        <position position="1"/>
    </location>
</feature>
<reference evidence="1 2" key="1">
    <citation type="submission" date="2020-04" db="EMBL/GenBank/DDBJ databases">
        <authorList>
            <person name="Liu S."/>
        </authorList>
    </citation>
    <scope>NUCLEOTIDE SEQUENCE [LARGE SCALE GENOMIC DNA]</scope>
    <source>
        <strain evidence="1 2">CGMCC 1.15091</strain>
    </source>
</reference>
<protein>
    <recommendedName>
        <fullName evidence="3">Diaminopimelate epimerase</fullName>
    </recommendedName>
</protein>
<sequence length="86" mass="8915">VYDGFPTEIRVLERHSAGSVPASSELDLALVNVAAANIDLTAAGFAAGSQVRLQVTTGGPTTLHLHGDGRPRHLDLDAGTHDVLFG</sequence>
<accession>A0ABX1JRH6</accession>
<comment type="caution">
    <text evidence="1">The sequence shown here is derived from an EMBL/GenBank/DDBJ whole genome shotgun (WGS) entry which is preliminary data.</text>
</comment>
<keyword evidence="2" id="KW-1185">Reference proteome</keyword>
<dbReference type="Proteomes" id="UP000523795">
    <property type="component" value="Unassembled WGS sequence"/>
</dbReference>
<evidence type="ECO:0000313" key="1">
    <source>
        <dbReference type="EMBL" id="NKX51912.1"/>
    </source>
</evidence>
<evidence type="ECO:0008006" key="3">
    <source>
        <dbReference type="Google" id="ProtNLM"/>
    </source>
</evidence>